<reference evidence="5" key="1">
    <citation type="submission" date="2017-02" db="EMBL/GenBank/DDBJ databases">
        <title>Tessaracoccus aquaemaris sp. nov., isolated from the intestine of a Korean rockfish, Sebastes schlegelii, in a marine aquaculture pond.</title>
        <authorList>
            <person name="Tak E.J."/>
            <person name="Bae J.-W."/>
        </authorList>
    </citation>
    <scope>NUCLEOTIDE SEQUENCE [LARGE SCALE GENOMIC DNA]</scope>
    <source>
        <strain evidence="5">NSG39</strain>
    </source>
</reference>
<evidence type="ECO:0000259" key="3">
    <source>
        <dbReference type="Pfam" id="PF03413"/>
    </source>
</evidence>
<feature type="compositionally biased region" description="Low complexity" evidence="1">
    <location>
        <begin position="21"/>
        <end position="30"/>
    </location>
</feature>
<feature type="compositionally biased region" description="Polar residues" evidence="1">
    <location>
        <begin position="57"/>
        <end position="69"/>
    </location>
</feature>
<dbReference type="KEGG" id="tes:BW730_15835"/>
<dbReference type="RefSeq" id="WP_158522696.1">
    <property type="nucleotide sequence ID" value="NZ_CP019606.1"/>
</dbReference>
<proteinExistence type="predicted"/>
<organism evidence="4 5">
    <name type="scientific">Tessaracoccus aquimaris</name>
    <dbReference type="NCBI Taxonomy" id="1332264"/>
    <lineage>
        <taxon>Bacteria</taxon>
        <taxon>Bacillati</taxon>
        <taxon>Actinomycetota</taxon>
        <taxon>Actinomycetes</taxon>
        <taxon>Propionibacteriales</taxon>
        <taxon>Propionibacteriaceae</taxon>
        <taxon>Tessaracoccus</taxon>
    </lineage>
</organism>
<dbReference type="AlphaFoldDB" id="A0A1Q2CRM5"/>
<feature type="signal peptide" evidence="2">
    <location>
        <begin position="1"/>
        <end position="25"/>
    </location>
</feature>
<feature type="chain" id="PRO_5012795005" description="PepSY domain-containing protein" evidence="2">
    <location>
        <begin position="26"/>
        <end position="217"/>
    </location>
</feature>
<dbReference type="Pfam" id="PF03413">
    <property type="entry name" value="PepSY"/>
    <property type="match status" value="2"/>
</dbReference>
<dbReference type="OrthoDB" id="3637997at2"/>
<feature type="compositionally biased region" description="Low complexity" evidence="1">
    <location>
        <begin position="38"/>
        <end position="56"/>
    </location>
</feature>
<dbReference type="EMBL" id="CP019606">
    <property type="protein sequence ID" value="AQP48754.1"/>
    <property type="molecule type" value="Genomic_DNA"/>
</dbReference>
<evidence type="ECO:0000313" key="5">
    <source>
        <dbReference type="Proteomes" id="UP000188145"/>
    </source>
</evidence>
<feature type="region of interest" description="Disordered" evidence="1">
    <location>
        <begin position="21"/>
        <end position="73"/>
    </location>
</feature>
<dbReference type="PROSITE" id="PS51257">
    <property type="entry name" value="PROKAR_LIPOPROTEIN"/>
    <property type="match status" value="1"/>
</dbReference>
<keyword evidence="2" id="KW-0732">Signal</keyword>
<evidence type="ECO:0000256" key="2">
    <source>
        <dbReference type="SAM" id="SignalP"/>
    </source>
</evidence>
<protein>
    <recommendedName>
        <fullName evidence="3">PepSY domain-containing protein</fullName>
    </recommendedName>
</protein>
<dbReference type="Gene3D" id="3.10.450.40">
    <property type="match status" value="2"/>
</dbReference>
<keyword evidence="5" id="KW-1185">Reference proteome</keyword>
<name>A0A1Q2CRM5_9ACTN</name>
<dbReference type="Proteomes" id="UP000188145">
    <property type="component" value="Chromosome"/>
</dbReference>
<feature type="domain" description="PepSY" evidence="3">
    <location>
        <begin position="85"/>
        <end position="143"/>
    </location>
</feature>
<evidence type="ECO:0000256" key="1">
    <source>
        <dbReference type="SAM" id="MobiDB-lite"/>
    </source>
</evidence>
<feature type="domain" description="PepSY" evidence="3">
    <location>
        <begin position="161"/>
        <end position="210"/>
    </location>
</feature>
<accession>A0A1Q2CRM5</accession>
<evidence type="ECO:0000313" key="4">
    <source>
        <dbReference type="EMBL" id="AQP48754.1"/>
    </source>
</evidence>
<gene>
    <name evidence="4" type="ORF">BW730_15835</name>
</gene>
<dbReference type="InterPro" id="IPR025711">
    <property type="entry name" value="PepSY"/>
</dbReference>
<sequence>MKNVATTIGAPLAGLALLLTGCSGADSGTPSPQPPIAPTQAQPTAPASPGASAEPTQPAQTSEAPNNMASGPAEDADLATATEFISAEKAVEAATAEAPGTVHNLELEYSAFHKAWVYKVEIQDGGTDHEFDLDATSGAVLKKDTDSEDGTEKAIDLTVMNPAAAMKVAQTLKAGTVSEWKLDWDDDALVYEVNIREGGDTVEVRVDTATAQATLDD</sequence>